<protein>
    <submittedName>
        <fullName evidence="1">Uncharacterized protein</fullName>
    </submittedName>
</protein>
<reference evidence="2" key="1">
    <citation type="journal article" date="2019" name="Int. J. Syst. Evol. Microbiol.">
        <title>The Global Catalogue of Microorganisms (GCM) 10K type strain sequencing project: providing services to taxonomists for standard genome sequencing and annotation.</title>
        <authorList>
            <consortium name="The Broad Institute Genomics Platform"/>
            <consortium name="The Broad Institute Genome Sequencing Center for Infectious Disease"/>
            <person name="Wu L."/>
            <person name="Ma J."/>
        </authorList>
    </citation>
    <scope>NUCLEOTIDE SEQUENCE [LARGE SCALE GENOMIC DNA]</scope>
    <source>
        <strain evidence="2">JCM 17452</strain>
    </source>
</reference>
<comment type="caution">
    <text evidence="1">The sequence shown here is derived from an EMBL/GenBank/DDBJ whole genome shotgun (WGS) entry which is preliminary data.</text>
</comment>
<dbReference type="Proteomes" id="UP001500027">
    <property type="component" value="Unassembled WGS sequence"/>
</dbReference>
<proteinExistence type="predicted"/>
<name>A0ABP8EBA2_9FLAO</name>
<accession>A0ABP8EBA2</accession>
<sequence>MSLSSLEVIVFEKSTTSLNFLEGFLLCEELHEATKINVENSNSVLFIIRLNIGAILRKLRLKKDLF</sequence>
<evidence type="ECO:0000313" key="1">
    <source>
        <dbReference type="EMBL" id="GAA4269517.1"/>
    </source>
</evidence>
<gene>
    <name evidence="1" type="ORF">GCM10022257_16180</name>
</gene>
<keyword evidence="2" id="KW-1185">Reference proteome</keyword>
<organism evidence="1 2">
    <name type="scientific">Hyunsoonleella aestuarii</name>
    <dbReference type="NCBI Taxonomy" id="912802"/>
    <lineage>
        <taxon>Bacteria</taxon>
        <taxon>Pseudomonadati</taxon>
        <taxon>Bacteroidota</taxon>
        <taxon>Flavobacteriia</taxon>
        <taxon>Flavobacteriales</taxon>
        <taxon>Flavobacteriaceae</taxon>
    </lineage>
</organism>
<evidence type="ECO:0000313" key="2">
    <source>
        <dbReference type="Proteomes" id="UP001500027"/>
    </source>
</evidence>
<dbReference type="EMBL" id="BAABAV010000001">
    <property type="protein sequence ID" value="GAA4269517.1"/>
    <property type="molecule type" value="Genomic_DNA"/>
</dbReference>